<dbReference type="AlphaFoldDB" id="A0A075LL75"/>
<evidence type="ECO:0000256" key="1">
    <source>
        <dbReference type="SAM" id="Phobius"/>
    </source>
</evidence>
<keyword evidence="1" id="KW-0812">Transmembrane</keyword>
<dbReference type="EMBL" id="CP008876">
    <property type="protein sequence ID" value="AIF67525.1"/>
    <property type="molecule type" value="Genomic_DNA"/>
</dbReference>
<dbReference type="InterPro" id="IPR005915">
    <property type="entry name" value="Tandem_5TM"/>
</dbReference>
<dbReference type="KEGG" id="tap:GZ22_13380"/>
<dbReference type="RefSeq" id="WP_038563221.1">
    <property type="nucleotide sequence ID" value="NZ_CP008876.1"/>
</dbReference>
<dbReference type="GeneID" id="34223113"/>
<gene>
    <name evidence="2" type="ORF">GZ22_13380</name>
</gene>
<accession>A0A075LL75</accession>
<dbReference type="OrthoDB" id="2719213at2"/>
<dbReference type="HOGENOM" id="CLU_109800_0_0_9"/>
<feature type="transmembrane region" description="Helical" evidence="1">
    <location>
        <begin position="181"/>
        <end position="202"/>
    </location>
</feature>
<keyword evidence="1" id="KW-1133">Transmembrane helix</keyword>
<sequence>MNAQANFVYKKMRYNLITINNDYYILDKDNPKWLIYIPFLFWFFPHKAYKITNQDILNDVVKRSPKEKGSYVNILAIVIGLAIANLLRPIMNRFDVNISTPLSLLIIGITTLLILLLRSHISRRNKENLLHHIDGADVEDTQLIVRFRDLKFLLGYILYYIFILAFVIGMFYAYVSYGNTIILVFYMITLFLLTMGNLFTVWPGNIKVKFQTEN</sequence>
<reference evidence="2 3" key="1">
    <citation type="submission" date="2014-07" db="EMBL/GenBank/DDBJ databases">
        <title>Complete genome sequence of a moderately halophilic bacterium Terribacillus aidingensis MP602, isolated from Cryptomeria fortunei in Tianmu mountain in China.</title>
        <authorList>
            <person name="Wang Y."/>
            <person name="Lu P."/>
            <person name="Zhang L."/>
        </authorList>
    </citation>
    <scope>NUCLEOTIDE SEQUENCE [LARGE SCALE GENOMIC DNA]</scope>
    <source>
        <strain evidence="2 3">MP602</strain>
    </source>
</reference>
<organism evidence="2 3">
    <name type="scientific">Terribacillus saccharophilus</name>
    <dbReference type="NCBI Taxonomy" id="361277"/>
    <lineage>
        <taxon>Bacteria</taxon>
        <taxon>Bacillati</taxon>
        <taxon>Bacillota</taxon>
        <taxon>Bacilli</taxon>
        <taxon>Bacillales</taxon>
        <taxon>Bacillaceae</taxon>
        <taxon>Terribacillus</taxon>
    </lineage>
</organism>
<dbReference type="Pfam" id="PF04276">
    <property type="entry name" value="DUF443"/>
    <property type="match status" value="1"/>
</dbReference>
<protein>
    <recommendedName>
        <fullName evidence="4">Tandem five-TM protein</fullName>
    </recommendedName>
</protein>
<feature type="transmembrane region" description="Helical" evidence="1">
    <location>
        <begin position="96"/>
        <end position="117"/>
    </location>
</feature>
<evidence type="ECO:0000313" key="2">
    <source>
        <dbReference type="EMBL" id="AIF67525.1"/>
    </source>
</evidence>
<dbReference type="NCBIfam" id="TIGR01218">
    <property type="entry name" value="Gpos_tandem_5TM"/>
    <property type="match status" value="1"/>
</dbReference>
<evidence type="ECO:0008006" key="4">
    <source>
        <dbReference type="Google" id="ProtNLM"/>
    </source>
</evidence>
<evidence type="ECO:0000313" key="3">
    <source>
        <dbReference type="Proteomes" id="UP000027980"/>
    </source>
</evidence>
<feature type="transmembrane region" description="Helical" evidence="1">
    <location>
        <begin position="153"/>
        <end position="175"/>
    </location>
</feature>
<proteinExistence type="predicted"/>
<name>A0A075LL75_9BACI</name>
<dbReference type="Proteomes" id="UP000027980">
    <property type="component" value="Chromosome"/>
</dbReference>
<feature type="transmembrane region" description="Helical" evidence="1">
    <location>
        <begin position="70"/>
        <end position="90"/>
    </location>
</feature>
<keyword evidence="1" id="KW-0472">Membrane</keyword>